<protein>
    <submittedName>
        <fullName evidence="1">Uncharacterized protein</fullName>
    </submittedName>
</protein>
<comment type="caution">
    <text evidence="1">The sequence shown here is derived from an EMBL/GenBank/DDBJ whole genome shotgun (WGS) entry which is preliminary data.</text>
</comment>
<name>A0ABQ8SB63_PERAM</name>
<accession>A0ABQ8SB63</accession>
<sequence length="190" mass="21918">MASLFEGGNVPPCSLKAICILEWLGHVIRMNDQIILKKILNTKPEGRRNIGRQKLRWLDGVEEDLRTLGVRRRRQKALVGQEWTKILRRPRLDYKGRSAKEEEEEEVKISHWQLFFHSRSVTMFSRTFLQELVSYPSNGIGQSCQARPLVAAATGLPQARTQGISWPELLAQCFGRGRRKKLKKILRLNS</sequence>
<keyword evidence="2" id="KW-1185">Reference proteome</keyword>
<gene>
    <name evidence="1" type="ORF">ANN_19520</name>
</gene>
<organism evidence="1 2">
    <name type="scientific">Periplaneta americana</name>
    <name type="common">American cockroach</name>
    <name type="synonym">Blatta americana</name>
    <dbReference type="NCBI Taxonomy" id="6978"/>
    <lineage>
        <taxon>Eukaryota</taxon>
        <taxon>Metazoa</taxon>
        <taxon>Ecdysozoa</taxon>
        <taxon>Arthropoda</taxon>
        <taxon>Hexapoda</taxon>
        <taxon>Insecta</taxon>
        <taxon>Pterygota</taxon>
        <taxon>Neoptera</taxon>
        <taxon>Polyneoptera</taxon>
        <taxon>Dictyoptera</taxon>
        <taxon>Blattodea</taxon>
        <taxon>Blattoidea</taxon>
        <taxon>Blattidae</taxon>
        <taxon>Blattinae</taxon>
        <taxon>Periplaneta</taxon>
    </lineage>
</organism>
<reference evidence="1 2" key="1">
    <citation type="journal article" date="2022" name="Allergy">
        <title>Genome assembly and annotation of Periplaneta americana reveal a comprehensive cockroach allergen profile.</title>
        <authorList>
            <person name="Wang L."/>
            <person name="Xiong Q."/>
            <person name="Saelim N."/>
            <person name="Wang L."/>
            <person name="Nong W."/>
            <person name="Wan A.T."/>
            <person name="Shi M."/>
            <person name="Liu X."/>
            <person name="Cao Q."/>
            <person name="Hui J.H.L."/>
            <person name="Sookrung N."/>
            <person name="Leung T.F."/>
            <person name="Tungtrongchitr A."/>
            <person name="Tsui S.K.W."/>
        </authorList>
    </citation>
    <scope>NUCLEOTIDE SEQUENCE [LARGE SCALE GENOMIC DNA]</scope>
    <source>
        <strain evidence="1">PWHHKU_190912</strain>
    </source>
</reference>
<evidence type="ECO:0000313" key="1">
    <source>
        <dbReference type="EMBL" id="KAJ4430927.1"/>
    </source>
</evidence>
<dbReference type="EMBL" id="JAJSOF020000031">
    <property type="protein sequence ID" value="KAJ4430927.1"/>
    <property type="molecule type" value="Genomic_DNA"/>
</dbReference>
<dbReference type="Proteomes" id="UP001148838">
    <property type="component" value="Unassembled WGS sequence"/>
</dbReference>
<evidence type="ECO:0000313" key="2">
    <source>
        <dbReference type="Proteomes" id="UP001148838"/>
    </source>
</evidence>
<proteinExistence type="predicted"/>